<dbReference type="PROSITE" id="PS51077">
    <property type="entry name" value="HTH_ICLR"/>
    <property type="match status" value="1"/>
</dbReference>
<evidence type="ECO:0000256" key="1">
    <source>
        <dbReference type="ARBA" id="ARBA00023015"/>
    </source>
</evidence>
<dbReference type="SUPFAM" id="SSF55781">
    <property type="entry name" value="GAF domain-like"/>
    <property type="match status" value="1"/>
</dbReference>
<evidence type="ECO:0000313" key="6">
    <source>
        <dbReference type="EMBL" id="WWX24040.1"/>
    </source>
</evidence>
<dbReference type="Gene3D" id="1.10.10.10">
    <property type="entry name" value="Winged helix-like DNA-binding domain superfamily/Winged helix DNA-binding domain"/>
    <property type="match status" value="1"/>
</dbReference>
<dbReference type="InterPro" id="IPR029016">
    <property type="entry name" value="GAF-like_dom_sf"/>
</dbReference>
<organism evidence="6 7">
    <name type="scientific">Pseudodesulfovibrio methanolicus</name>
    <dbReference type="NCBI Taxonomy" id="3126690"/>
    <lineage>
        <taxon>Bacteria</taxon>
        <taxon>Pseudomonadati</taxon>
        <taxon>Thermodesulfobacteriota</taxon>
        <taxon>Desulfovibrionia</taxon>
        <taxon>Desulfovibrionales</taxon>
        <taxon>Desulfovibrionaceae</taxon>
    </lineage>
</organism>
<name>A0ABZ2IZB2_9BACT</name>
<dbReference type="InterPro" id="IPR014757">
    <property type="entry name" value="Tscrpt_reg_IclR_C"/>
</dbReference>
<evidence type="ECO:0000256" key="3">
    <source>
        <dbReference type="ARBA" id="ARBA00023163"/>
    </source>
</evidence>
<dbReference type="EMBL" id="CP146609">
    <property type="protein sequence ID" value="WWX24040.1"/>
    <property type="molecule type" value="Genomic_DNA"/>
</dbReference>
<evidence type="ECO:0000313" key="7">
    <source>
        <dbReference type="Proteomes" id="UP001385389"/>
    </source>
</evidence>
<dbReference type="RefSeq" id="WP_338669736.1">
    <property type="nucleotide sequence ID" value="NZ_CP146609.1"/>
</dbReference>
<proteinExistence type="predicted"/>
<dbReference type="Pfam" id="PF09339">
    <property type="entry name" value="HTH_IclR"/>
    <property type="match status" value="1"/>
</dbReference>
<evidence type="ECO:0000259" key="4">
    <source>
        <dbReference type="PROSITE" id="PS51077"/>
    </source>
</evidence>
<feature type="domain" description="HTH iclR-type" evidence="4">
    <location>
        <begin position="7"/>
        <end position="69"/>
    </location>
</feature>
<evidence type="ECO:0000259" key="5">
    <source>
        <dbReference type="PROSITE" id="PS51078"/>
    </source>
</evidence>
<dbReference type="SUPFAM" id="SSF46785">
    <property type="entry name" value="Winged helix' DNA-binding domain"/>
    <property type="match status" value="1"/>
</dbReference>
<dbReference type="InterPro" id="IPR005471">
    <property type="entry name" value="Tscrpt_reg_IclR_N"/>
</dbReference>
<keyword evidence="3" id="KW-0804">Transcription</keyword>
<dbReference type="InterPro" id="IPR050707">
    <property type="entry name" value="HTH_MetabolicPath_Reg"/>
</dbReference>
<dbReference type="PROSITE" id="PS51078">
    <property type="entry name" value="ICLR_ED"/>
    <property type="match status" value="1"/>
</dbReference>
<dbReference type="PANTHER" id="PTHR30136">
    <property type="entry name" value="HELIX-TURN-HELIX TRANSCRIPTIONAL REGULATOR, ICLR FAMILY"/>
    <property type="match status" value="1"/>
</dbReference>
<dbReference type="SMART" id="SM00346">
    <property type="entry name" value="HTH_ICLR"/>
    <property type="match status" value="1"/>
</dbReference>
<dbReference type="Pfam" id="PF01614">
    <property type="entry name" value="IclR_C"/>
    <property type="match status" value="1"/>
</dbReference>
<dbReference type="PANTHER" id="PTHR30136:SF35">
    <property type="entry name" value="HTH-TYPE TRANSCRIPTIONAL REGULATOR RV1719"/>
    <property type="match status" value="1"/>
</dbReference>
<dbReference type="InterPro" id="IPR036388">
    <property type="entry name" value="WH-like_DNA-bd_sf"/>
</dbReference>
<reference evidence="6 7" key="1">
    <citation type="submission" date="2024-03" db="EMBL/GenBank/DDBJ databases">
        <title>Phenotype and Genome Characterization of a Sulfate-Reducing Bacterium Pseudodesulfovibrio sp. strain 5S69, isolated from Petroleum Reservoir in Tatarstan (Russia).</title>
        <authorList>
            <person name="Bidzhieva S.K."/>
            <person name="Kadnikov V."/>
            <person name="Tourova T.P."/>
            <person name="Samigullina S.R."/>
            <person name="Sokolova D.S."/>
            <person name="Poltaraus A.B."/>
            <person name="Avtukh A.N."/>
            <person name="Tereshina V.M."/>
            <person name="Mardanov A.V."/>
            <person name="Nazina T.N."/>
        </authorList>
    </citation>
    <scope>NUCLEOTIDE SEQUENCE [LARGE SCALE GENOMIC DNA]</scope>
    <source>
        <strain evidence="6 7">5S69</strain>
    </source>
</reference>
<keyword evidence="1" id="KW-0805">Transcription regulation</keyword>
<keyword evidence="2" id="KW-0238">DNA-binding</keyword>
<protein>
    <submittedName>
        <fullName evidence="6">IclR family transcriptional regulator</fullName>
    </submittedName>
</protein>
<dbReference type="Gene3D" id="3.30.450.40">
    <property type="match status" value="1"/>
</dbReference>
<accession>A0ABZ2IZB2</accession>
<dbReference type="InterPro" id="IPR036390">
    <property type="entry name" value="WH_DNA-bd_sf"/>
</dbReference>
<evidence type="ECO:0000256" key="2">
    <source>
        <dbReference type="ARBA" id="ARBA00023125"/>
    </source>
</evidence>
<keyword evidence="7" id="KW-1185">Reference proteome</keyword>
<dbReference type="Proteomes" id="UP001385389">
    <property type="component" value="Chromosome"/>
</dbReference>
<gene>
    <name evidence="6" type="ORF">V8V93_07455</name>
</gene>
<sequence>MSEGRIIQSVARALSILELFEGSSIDLSVTEIANKLDLSKSTAFGLINTLAHKGYLEQNPRDSRYSLGLKLLRLGGMVRKHSILCRKARPYLEQLVDEFSETVHLAVEKNGLVVYIEKIRGDKTIFVQSDVGAENPMYCTGVGKCLLAYMPEERRERIIRQMGELERRGPNTITDRDELRKELESIRGKGYCYDDEEYAPGLLCVAAPVESPGAGVVAAVSLSGAKAGIPSRKMEELTARVVEVAGMISAEL</sequence>
<feature type="domain" description="IclR-ED" evidence="5">
    <location>
        <begin position="70"/>
        <end position="252"/>
    </location>
</feature>